<dbReference type="PIR" id="D75509">
    <property type="entry name" value="D75509"/>
</dbReference>
<name>Q9RX01_DEIRA</name>
<gene>
    <name evidence="2" type="ordered locus">DR_0514</name>
</gene>
<feature type="region of interest" description="Disordered" evidence="1">
    <location>
        <begin position="19"/>
        <end position="62"/>
    </location>
</feature>
<dbReference type="KEGG" id="dra:DR_0514"/>
<dbReference type="InParanoid" id="Q9RX01"/>
<dbReference type="EMBL" id="AE000513">
    <property type="protein sequence ID" value="AAF10094.1"/>
    <property type="molecule type" value="Genomic_DNA"/>
</dbReference>
<evidence type="ECO:0000313" key="3">
    <source>
        <dbReference type="Proteomes" id="UP000002524"/>
    </source>
</evidence>
<accession>Q9RX01</accession>
<sequence length="62" mass="7394">MSRLPQVFTVWARRFRFPQNRRKPQRRGLSVLSQKKESGGPFERSKHRHFSSFDRLAQHVSG</sequence>
<dbReference type="Proteomes" id="UP000002524">
    <property type="component" value="Chromosome 1"/>
</dbReference>
<organism evidence="2 3">
    <name type="scientific">Deinococcus radiodurans (strain ATCC 13939 / DSM 20539 / JCM 16871 / CCUG 27074 / LMG 4051 / NBRC 15346 / NCIMB 9279 / VKM B-1422 / R1)</name>
    <dbReference type="NCBI Taxonomy" id="243230"/>
    <lineage>
        <taxon>Bacteria</taxon>
        <taxon>Thermotogati</taxon>
        <taxon>Deinococcota</taxon>
        <taxon>Deinococci</taxon>
        <taxon>Deinococcales</taxon>
        <taxon>Deinococcaceae</taxon>
        <taxon>Deinococcus</taxon>
    </lineage>
</organism>
<dbReference type="EnsemblBacteria" id="AAF10094">
    <property type="protein sequence ID" value="AAF10094"/>
    <property type="gene ID" value="DR_0514"/>
</dbReference>
<proteinExistence type="predicted"/>
<evidence type="ECO:0000256" key="1">
    <source>
        <dbReference type="SAM" id="MobiDB-lite"/>
    </source>
</evidence>
<dbReference type="PaxDb" id="243230-DR_0514"/>
<dbReference type="AlphaFoldDB" id="Q9RX01"/>
<protein>
    <submittedName>
        <fullName evidence="2">Uncharacterized protein</fullName>
    </submittedName>
</protein>
<evidence type="ECO:0000313" key="2">
    <source>
        <dbReference type="EMBL" id="AAF10094.1"/>
    </source>
</evidence>
<dbReference type="HOGENOM" id="CLU_2896643_0_0_0"/>
<reference evidence="2 3" key="1">
    <citation type="journal article" date="1999" name="Science">
        <title>Genome sequence of the radioresistant bacterium Deinococcus radiodurans R1.</title>
        <authorList>
            <person name="White O."/>
            <person name="Eisen J.A."/>
            <person name="Heidelberg J.F."/>
            <person name="Hickey E.K."/>
            <person name="Peterson J.D."/>
            <person name="Dodson R.J."/>
            <person name="Haft D.H."/>
            <person name="Gwinn M.L."/>
            <person name="Nelson W.C."/>
            <person name="Richardson D.L."/>
            <person name="Moffat K.S."/>
            <person name="Qin H."/>
            <person name="Jiang L."/>
            <person name="Pamphile W."/>
            <person name="Crosby M."/>
            <person name="Shen M."/>
            <person name="Vamathevan J.J."/>
            <person name="Lam P."/>
            <person name="McDonald L."/>
            <person name="Utterback T."/>
            <person name="Zalewski C."/>
            <person name="Makarova K.S."/>
            <person name="Aravind L."/>
            <person name="Daly M.J."/>
            <person name="Minton K.W."/>
            <person name="Fleischmann R.D."/>
            <person name="Ketchum K.A."/>
            <person name="Nelson K.E."/>
            <person name="Salzberg S."/>
            <person name="Smith H.O."/>
            <person name="Venter J.C."/>
            <person name="Fraser C.M."/>
        </authorList>
    </citation>
    <scope>NUCLEOTIDE SEQUENCE [LARGE SCALE GENOMIC DNA]</scope>
    <source>
        <strain evidence="3">ATCC 13939 / DSM 20539 / JCM 16871 / LMG 4051 / NBRC 15346 / NCIMB 9279 / R1 / VKM B-1422</strain>
    </source>
</reference>
<keyword evidence="3" id="KW-1185">Reference proteome</keyword>